<gene>
    <name evidence="1" type="ORF">GT037_002613</name>
</gene>
<protein>
    <submittedName>
        <fullName evidence="1">Uncharacterized protein</fullName>
    </submittedName>
</protein>
<sequence length="207" mass="23445">MPENVLNEIRQWTKDNFTPANKIQQIYLQKGGWEGWAQVELALHFTAIGGWNCQREIQVYHGSQKRADLLLTAEDGPPNTTIIELKTEALWRDDDGADKFVKSMKEDLYKIDHNNIDPKYLPARLIVFGCTFVPAVSEYATNPDNWGQYAQYVTGMKLLGRPDDFVGLYSWSLDIEVLADGKVELSTSRVHYGGMEVEGQTLSSQLS</sequence>
<dbReference type="RefSeq" id="XP_038788938.1">
    <property type="nucleotide sequence ID" value="XM_038927660.1"/>
</dbReference>
<name>A0A8H7EHG4_9PLEO</name>
<dbReference type="EMBL" id="JAAABM010000003">
    <property type="protein sequence ID" value="KAF7678865.1"/>
    <property type="molecule type" value="Genomic_DNA"/>
</dbReference>
<accession>A0A8H7EHG4</accession>
<reference evidence="1" key="2">
    <citation type="submission" date="2020-08" db="EMBL/GenBank/DDBJ databases">
        <title>Draft Genome Sequence of Cumin Blight Pathogen Alternaria burnsii.</title>
        <authorList>
            <person name="Feng Z."/>
        </authorList>
    </citation>
    <scope>NUCLEOTIDE SEQUENCE</scope>
    <source>
        <strain evidence="1">CBS107.38</strain>
    </source>
</reference>
<dbReference type="GeneID" id="62200838"/>
<keyword evidence="2" id="KW-1185">Reference proteome</keyword>
<organism evidence="1 2">
    <name type="scientific">Alternaria burnsii</name>
    <dbReference type="NCBI Taxonomy" id="1187904"/>
    <lineage>
        <taxon>Eukaryota</taxon>
        <taxon>Fungi</taxon>
        <taxon>Dikarya</taxon>
        <taxon>Ascomycota</taxon>
        <taxon>Pezizomycotina</taxon>
        <taxon>Dothideomycetes</taxon>
        <taxon>Pleosporomycetidae</taxon>
        <taxon>Pleosporales</taxon>
        <taxon>Pleosporineae</taxon>
        <taxon>Pleosporaceae</taxon>
        <taxon>Alternaria</taxon>
        <taxon>Alternaria sect. Alternaria</taxon>
    </lineage>
</organism>
<reference evidence="1" key="1">
    <citation type="submission" date="2020-01" db="EMBL/GenBank/DDBJ databases">
        <authorList>
            <person name="Feng Z.H.Z."/>
        </authorList>
    </citation>
    <scope>NUCLEOTIDE SEQUENCE</scope>
    <source>
        <strain evidence="1">CBS107.38</strain>
    </source>
</reference>
<proteinExistence type="predicted"/>
<dbReference type="Proteomes" id="UP000596902">
    <property type="component" value="Unassembled WGS sequence"/>
</dbReference>
<evidence type="ECO:0000313" key="2">
    <source>
        <dbReference type="Proteomes" id="UP000596902"/>
    </source>
</evidence>
<comment type="caution">
    <text evidence="1">The sequence shown here is derived from an EMBL/GenBank/DDBJ whole genome shotgun (WGS) entry which is preliminary data.</text>
</comment>
<dbReference type="AlphaFoldDB" id="A0A8H7EHG4"/>
<evidence type="ECO:0000313" key="1">
    <source>
        <dbReference type="EMBL" id="KAF7678865.1"/>
    </source>
</evidence>